<accession>A0A9W8Z1A8</accession>
<gene>
    <name evidence="1" type="ORF">N0V93_003891</name>
</gene>
<dbReference type="AlphaFoldDB" id="A0A9W8Z1A8"/>
<reference evidence="1" key="1">
    <citation type="submission" date="2022-10" db="EMBL/GenBank/DDBJ databases">
        <title>Tapping the CABI collections for fungal endophytes: first genome assemblies for Collariella, Neodidymelliopsis, Ascochyta clinopodiicola, Didymella pomorum, Didymosphaeria variabile, Neocosmospora piperis and Neocucurbitaria cava.</title>
        <authorList>
            <person name="Hill R."/>
        </authorList>
    </citation>
    <scope>NUCLEOTIDE SEQUENCE</scope>
    <source>
        <strain evidence="1">IMI 355082</strain>
    </source>
</reference>
<keyword evidence="2" id="KW-1185">Reference proteome</keyword>
<proteinExistence type="predicted"/>
<dbReference type="EMBL" id="JAPEVB010000002">
    <property type="protein sequence ID" value="KAJ4394672.1"/>
    <property type="molecule type" value="Genomic_DNA"/>
</dbReference>
<evidence type="ECO:0008006" key="3">
    <source>
        <dbReference type="Google" id="ProtNLM"/>
    </source>
</evidence>
<dbReference type="Proteomes" id="UP001140453">
    <property type="component" value="Unassembled WGS sequence"/>
</dbReference>
<evidence type="ECO:0000313" key="1">
    <source>
        <dbReference type="EMBL" id="KAJ4394672.1"/>
    </source>
</evidence>
<organism evidence="1 2">
    <name type="scientific">Gnomoniopsis smithogilvyi</name>
    <dbReference type="NCBI Taxonomy" id="1191159"/>
    <lineage>
        <taxon>Eukaryota</taxon>
        <taxon>Fungi</taxon>
        <taxon>Dikarya</taxon>
        <taxon>Ascomycota</taxon>
        <taxon>Pezizomycotina</taxon>
        <taxon>Sordariomycetes</taxon>
        <taxon>Sordariomycetidae</taxon>
        <taxon>Diaporthales</taxon>
        <taxon>Gnomoniaceae</taxon>
        <taxon>Gnomoniopsis</taxon>
    </lineage>
</organism>
<name>A0A9W8Z1A8_9PEZI</name>
<sequence>MRPAVLGIAGSYAMLVNAQVTQNTATATGTLTPFQSTQATCLAQCHVEDTGCRAKCVNAHNPSGDPILAIQKCQANCVQGDGSVEQTSNYGMCLQGCIKSNGTALTVGNSVASTASGSVATNTASTTIVPATTIGTSTGSKTSSAGSTSASSAAASAMHAGTGSLGFLTLLAAFVL</sequence>
<dbReference type="OrthoDB" id="5597238at2759"/>
<comment type="caution">
    <text evidence="1">The sequence shown here is derived from an EMBL/GenBank/DDBJ whole genome shotgun (WGS) entry which is preliminary data.</text>
</comment>
<protein>
    <recommendedName>
        <fullName evidence="3">HFB protein</fullName>
    </recommendedName>
</protein>
<evidence type="ECO:0000313" key="2">
    <source>
        <dbReference type="Proteomes" id="UP001140453"/>
    </source>
</evidence>